<name>E9HKE5_DAPPU</name>
<protein>
    <submittedName>
        <fullName evidence="1">Uncharacterized protein</fullName>
    </submittedName>
</protein>
<dbReference type="HOGENOM" id="CLU_680196_0_0_1"/>
<evidence type="ECO:0000313" key="2">
    <source>
        <dbReference type="Proteomes" id="UP000000305"/>
    </source>
</evidence>
<gene>
    <name evidence="1" type="ORF">DAPPUDRAFT_115148</name>
</gene>
<dbReference type="EMBL" id="GL732668">
    <property type="protein sequence ID" value="EFX67797.1"/>
    <property type="molecule type" value="Genomic_DNA"/>
</dbReference>
<dbReference type="Proteomes" id="UP000000305">
    <property type="component" value="Unassembled WGS sequence"/>
</dbReference>
<evidence type="ECO:0000313" key="1">
    <source>
        <dbReference type="EMBL" id="EFX67797.1"/>
    </source>
</evidence>
<dbReference type="InParanoid" id="E9HKE5"/>
<dbReference type="KEGG" id="dpx:DAPPUDRAFT_115148"/>
<reference evidence="1 2" key="1">
    <citation type="journal article" date="2011" name="Science">
        <title>The ecoresponsive genome of Daphnia pulex.</title>
        <authorList>
            <person name="Colbourne J.K."/>
            <person name="Pfrender M.E."/>
            <person name="Gilbert D."/>
            <person name="Thomas W.K."/>
            <person name="Tucker A."/>
            <person name="Oakley T.H."/>
            <person name="Tokishita S."/>
            <person name="Aerts A."/>
            <person name="Arnold G.J."/>
            <person name="Basu M.K."/>
            <person name="Bauer D.J."/>
            <person name="Caceres C.E."/>
            <person name="Carmel L."/>
            <person name="Casola C."/>
            <person name="Choi J.H."/>
            <person name="Detter J.C."/>
            <person name="Dong Q."/>
            <person name="Dusheyko S."/>
            <person name="Eads B.D."/>
            <person name="Frohlich T."/>
            <person name="Geiler-Samerotte K.A."/>
            <person name="Gerlach D."/>
            <person name="Hatcher P."/>
            <person name="Jogdeo S."/>
            <person name="Krijgsveld J."/>
            <person name="Kriventseva E.V."/>
            <person name="Kultz D."/>
            <person name="Laforsch C."/>
            <person name="Lindquist E."/>
            <person name="Lopez J."/>
            <person name="Manak J.R."/>
            <person name="Muller J."/>
            <person name="Pangilinan J."/>
            <person name="Patwardhan R.P."/>
            <person name="Pitluck S."/>
            <person name="Pritham E.J."/>
            <person name="Rechtsteiner A."/>
            <person name="Rho M."/>
            <person name="Rogozin I.B."/>
            <person name="Sakarya O."/>
            <person name="Salamov A."/>
            <person name="Schaack S."/>
            <person name="Shapiro H."/>
            <person name="Shiga Y."/>
            <person name="Skalitzky C."/>
            <person name="Smith Z."/>
            <person name="Souvorov A."/>
            <person name="Sung W."/>
            <person name="Tang Z."/>
            <person name="Tsuchiya D."/>
            <person name="Tu H."/>
            <person name="Vos H."/>
            <person name="Wang M."/>
            <person name="Wolf Y.I."/>
            <person name="Yamagata H."/>
            <person name="Yamada T."/>
            <person name="Ye Y."/>
            <person name="Shaw J.R."/>
            <person name="Andrews J."/>
            <person name="Crease T.J."/>
            <person name="Tang H."/>
            <person name="Lucas S.M."/>
            <person name="Robertson H.M."/>
            <person name="Bork P."/>
            <person name="Koonin E.V."/>
            <person name="Zdobnov E.M."/>
            <person name="Grigoriev I.V."/>
            <person name="Lynch M."/>
            <person name="Boore J.L."/>
        </authorList>
    </citation>
    <scope>NUCLEOTIDE SEQUENCE [LARGE SCALE GENOMIC DNA]</scope>
</reference>
<sequence>MKIKLFNCARIELNERYPVFCDVRTSRSEPLLPKTPQVYVTSSASGKFFGSMQELTSVAELTAFFEDYQRNCVGEEIDDSRLRFENTLKFQALLVTRRTCRAANIFKQSFYRERLINVAMDLKKGTIFRDNYELFVNIFLLYMEEVISFKQQNLDGDLLDRFTAKLANLTMFFRKVVSNQSPGFIGRKQLSYDNLLATVKSISMFAQLFVEPTLLSTVTFGKFERLAYSCVITNLGELLYQLFYVLTCSTEELTKLEWQDLEKHILYFSLSLFAERTDTFLHVAVRKDVMTEKTVVRILGDIVEEWKAAQISVVPYYESLTSTVFPLSCYCARVIGRQGIQYGEDRLSLHLQECVSRHGASQDRLPPPAVSPIFCYFLEEEEEEFSAVVWLLLFVPKSFRLSQIR</sequence>
<proteinExistence type="predicted"/>
<accession>E9HKE5</accession>
<keyword evidence="2" id="KW-1185">Reference proteome</keyword>
<organism evidence="1 2">
    <name type="scientific">Daphnia pulex</name>
    <name type="common">Water flea</name>
    <dbReference type="NCBI Taxonomy" id="6669"/>
    <lineage>
        <taxon>Eukaryota</taxon>
        <taxon>Metazoa</taxon>
        <taxon>Ecdysozoa</taxon>
        <taxon>Arthropoda</taxon>
        <taxon>Crustacea</taxon>
        <taxon>Branchiopoda</taxon>
        <taxon>Diplostraca</taxon>
        <taxon>Cladocera</taxon>
        <taxon>Anomopoda</taxon>
        <taxon>Daphniidae</taxon>
        <taxon>Daphnia</taxon>
    </lineage>
</organism>
<dbReference type="PhylomeDB" id="E9HKE5"/>
<dbReference type="AlphaFoldDB" id="E9HKE5"/>